<evidence type="ECO:0000256" key="1">
    <source>
        <dbReference type="SAM" id="MobiDB-lite"/>
    </source>
</evidence>
<gene>
    <name evidence="2" type="ORF">ANN_00467</name>
</gene>
<evidence type="ECO:0000313" key="2">
    <source>
        <dbReference type="EMBL" id="KAJ4449072.1"/>
    </source>
</evidence>
<feature type="region of interest" description="Disordered" evidence="1">
    <location>
        <begin position="174"/>
        <end position="229"/>
    </location>
</feature>
<dbReference type="Proteomes" id="UP001148838">
    <property type="component" value="Unassembled WGS sequence"/>
</dbReference>
<keyword evidence="3" id="KW-1185">Reference proteome</keyword>
<evidence type="ECO:0000313" key="3">
    <source>
        <dbReference type="Proteomes" id="UP001148838"/>
    </source>
</evidence>
<proteinExistence type="predicted"/>
<name>A0ABQ8TTP5_PERAM</name>
<comment type="caution">
    <text evidence="2">The sequence shown here is derived from an EMBL/GenBank/DDBJ whole genome shotgun (WGS) entry which is preliminary data.</text>
</comment>
<sequence length="438" mass="48982">MSTIRRLNTIKVQFDSSATRPMAMDVHLWIQQTLKLNTEQVEMLQLNTQEKSLYIKVISPTIYEKLIHKHEGTTDFKYNNGEQTQVKVSKADVPSVTVRVFNLPPEVPSSLIQTVLNTYGVVHSVRQEQWSTAYPFPVNNGVRAVKMEIKKHIPGSIAIAGYNAHITDIVSGTVVQQREEQTTERPTQRDAPVEEETDTASETEATKTVTTEDEQNIMDTTEYTANDAADRVQDMEQLAVIADDVEITNISSGIKTPLHLGESTLDLEENKIGQPTETTETPSKKLKPMAQNEFTRDPRLRSREDGAASGSSVSEKNTSTTYPSNKVKNSPRPHPYAIYGRTKDGSKKDGPDGKSLPKEDKNEVNTENFDFIGPQYDYVVNTGDENRGTAVIYRCGLTVDAIEKHPSGRVIAMKINNIQVLNVYLLLELIIANREKVF</sequence>
<accession>A0ABQ8TTP5</accession>
<dbReference type="EMBL" id="JAJSOF020000003">
    <property type="protein sequence ID" value="KAJ4449072.1"/>
    <property type="molecule type" value="Genomic_DNA"/>
</dbReference>
<feature type="compositionally biased region" description="Basic and acidic residues" evidence="1">
    <location>
        <begin position="177"/>
        <end position="192"/>
    </location>
</feature>
<protein>
    <submittedName>
        <fullName evidence="2">Uncharacterized protein</fullName>
    </submittedName>
</protein>
<feature type="compositionally biased region" description="Basic and acidic residues" evidence="1">
    <location>
        <begin position="341"/>
        <end position="364"/>
    </location>
</feature>
<reference evidence="2 3" key="1">
    <citation type="journal article" date="2022" name="Allergy">
        <title>Genome assembly and annotation of Periplaneta americana reveal a comprehensive cockroach allergen profile.</title>
        <authorList>
            <person name="Wang L."/>
            <person name="Xiong Q."/>
            <person name="Saelim N."/>
            <person name="Wang L."/>
            <person name="Nong W."/>
            <person name="Wan A.T."/>
            <person name="Shi M."/>
            <person name="Liu X."/>
            <person name="Cao Q."/>
            <person name="Hui J.H.L."/>
            <person name="Sookrung N."/>
            <person name="Leung T.F."/>
            <person name="Tungtrongchitr A."/>
            <person name="Tsui S.K.W."/>
        </authorList>
    </citation>
    <scope>NUCLEOTIDE SEQUENCE [LARGE SCALE GENOMIC DNA]</scope>
    <source>
        <strain evidence="2">PWHHKU_190912</strain>
    </source>
</reference>
<feature type="compositionally biased region" description="Basic and acidic residues" evidence="1">
    <location>
        <begin position="294"/>
        <end position="306"/>
    </location>
</feature>
<feature type="compositionally biased region" description="Polar residues" evidence="1">
    <location>
        <begin position="309"/>
        <end position="328"/>
    </location>
</feature>
<organism evidence="2 3">
    <name type="scientific">Periplaneta americana</name>
    <name type="common">American cockroach</name>
    <name type="synonym">Blatta americana</name>
    <dbReference type="NCBI Taxonomy" id="6978"/>
    <lineage>
        <taxon>Eukaryota</taxon>
        <taxon>Metazoa</taxon>
        <taxon>Ecdysozoa</taxon>
        <taxon>Arthropoda</taxon>
        <taxon>Hexapoda</taxon>
        <taxon>Insecta</taxon>
        <taxon>Pterygota</taxon>
        <taxon>Neoptera</taxon>
        <taxon>Polyneoptera</taxon>
        <taxon>Dictyoptera</taxon>
        <taxon>Blattodea</taxon>
        <taxon>Blattoidea</taxon>
        <taxon>Blattidae</taxon>
        <taxon>Blattinae</taxon>
        <taxon>Periplaneta</taxon>
    </lineage>
</organism>
<feature type="region of interest" description="Disordered" evidence="1">
    <location>
        <begin position="267"/>
        <end position="364"/>
    </location>
</feature>